<dbReference type="InterPro" id="IPR003737">
    <property type="entry name" value="GlcNAc_PI_deacetylase-related"/>
</dbReference>
<keyword evidence="2" id="KW-1185">Reference proteome</keyword>
<dbReference type="PANTHER" id="PTHR12993:SF27">
    <property type="entry name" value="N-ACETYL-ALPHA-D-GLUCOSAMINYL L-MALATE DEACETYLASE 2-RELATED"/>
    <property type="match status" value="1"/>
</dbReference>
<reference evidence="1 2" key="1">
    <citation type="submission" date="2023-07" db="EMBL/GenBank/DDBJ databases">
        <title>Paenibacillus sp. JX-17 nov. isolated from soil.</title>
        <authorList>
            <person name="Wan Y."/>
            <person name="Liu B."/>
        </authorList>
    </citation>
    <scope>NUCLEOTIDE SEQUENCE [LARGE SCALE GENOMIC DNA]</scope>
    <source>
        <strain evidence="1 2">JX-17</strain>
    </source>
</reference>
<dbReference type="EMBL" id="JAUQTB010000013">
    <property type="protein sequence ID" value="MDO7908211.1"/>
    <property type="molecule type" value="Genomic_DNA"/>
</dbReference>
<name>A0ABT9CG13_9BACL</name>
<dbReference type="InterPro" id="IPR023841">
    <property type="entry name" value="BshB2"/>
</dbReference>
<dbReference type="NCBIfam" id="TIGR04000">
    <property type="entry name" value="thiol_BshB2"/>
    <property type="match status" value="1"/>
</dbReference>
<dbReference type="Gene3D" id="3.40.50.10320">
    <property type="entry name" value="LmbE-like"/>
    <property type="match status" value="1"/>
</dbReference>
<dbReference type="RefSeq" id="WP_305025435.1">
    <property type="nucleotide sequence ID" value="NZ_JAUQTB010000013.1"/>
</dbReference>
<comment type="caution">
    <text evidence="1">The sequence shown here is derived from an EMBL/GenBank/DDBJ whole genome shotgun (WGS) entry which is preliminary data.</text>
</comment>
<sequence>MDKHRHILVVLPHPDDECHSMSGSLAKFISEGVPVTYACLTLGQMARNMGRPLFANRITLPGIRKLELLESCRSIGITDLRLLGFHDKMVEFEKDEDVEAPILALIEELKPSLIMTFYPGYSVHPDHDATGAAVVRAVAKLPVDERPEVHGVAFSKGCEDILGKPDVVRDVRAFVKQKIGSIQAHRSQWQLDLGKKTANDREVQERFGTERFWTYRFG</sequence>
<dbReference type="InterPro" id="IPR024078">
    <property type="entry name" value="LmbE-like_dom_sf"/>
</dbReference>
<dbReference type="SUPFAM" id="SSF102588">
    <property type="entry name" value="LmbE-like"/>
    <property type="match status" value="1"/>
</dbReference>
<organism evidence="1 2">
    <name type="scientific">Paenibacillus lacisoli</name>
    <dbReference type="NCBI Taxonomy" id="3064525"/>
    <lineage>
        <taxon>Bacteria</taxon>
        <taxon>Bacillati</taxon>
        <taxon>Bacillota</taxon>
        <taxon>Bacilli</taxon>
        <taxon>Bacillales</taxon>
        <taxon>Paenibacillaceae</taxon>
        <taxon>Paenibacillus</taxon>
    </lineage>
</organism>
<proteinExistence type="predicted"/>
<evidence type="ECO:0000313" key="1">
    <source>
        <dbReference type="EMBL" id="MDO7908211.1"/>
    </source>
</evidence>
<protein>
    <submittedName>
        <fullName evidence="1">Bacillithiol biosynthesis deacetylase BshB2</fullName>
    </submittedName>
</protein>
<gene>
    <name evidence="1" type="primary">bshB2</name>
    <name evidence="1" type="ORF">Q5741_17550</name>
</gene>
<dbReference type="Proteomes" id="UP001240171">
    <property type="component" value="Unassembled WGS sequence"/>
</dbReference>
<dbReference type="Pfam" id="PF02585">
    <property type="entry name" value="PIG-L"/>
    <property type="match status" value="1"/>
</dbReference>
<dbReference type="PANTHER" id="PTHR12993">
    <property type="entry name" value="N-ACETYLGLUCOSAMINYL-PHOSPHATIDYLINOSITOL DE-N-ACETYLASE-RELATED"/>
    <property type="match status" value="1"/>
</dbReference>
<evidence type="ECO:0000313" key="2">
    <source>
        <dbReference type="Proteomes" id="UP001240171"/>
    </source>
</evidence>
<accession>A0ABT9CG13</accession>